<dbReference type="AlphaFoldDB" id="A0A7W8AF70"/>
<evidence type="ECO:0000256" key="2">
    <source>
        <dbReference type="SAM" id="Phobius"/>
    </source>
</evidence>
<dbReference type="RefSeq" id="WP_184976137.1">
    <property type="nucleotide sequence ID" value="NZ_JACHIN010000030.1"/>
</dbReference>
<dbReference type="EMBL" id="JACHIN010000030">
    <property type="protein sequence ID" value="MBB5085049.1"/>
    <property type="molecule type" value="Genomic_DNA"/>
</dbReference>
<evidence type="ECO:0000313" key="4">
    <source>
        <dbReference type="Proteomes" id="UP000568380"/>
    </source>
</evidence>
<organism evidence="3 4">
    <name type="scientific">Nonomuraea endophytica</name>
    <dbReference type="NCBI Taxonomy" id="714136"/>
    <lineage>
        <taxon>Bacteria</taxon>
        <taxon>Bacillati</taxon>
        <taxon>Actinomycetota</taxon>
        <taxon>Actinomycetes</taxon>
        <taxon>Streptosporangiales</taxon>
        <taxon>Streptosporangiaceae</taxon>
        <taxon>Nonomuraea</taxon>
    </lineage>
</organism>
<feature type="transmembrane region" description="Helical" evidence="2">
    <location>
        <begin position="30"/>
        <end position="48"/>
    </location>
</feature>
<keyword evidence="4" id="KW-1185">Reference proteome</keyword>
<feature type="region of interest" description="Disordered" evidence="1">
    <location>
        <begin position="140"/>
        <end position="172"/>
    </location>
</feature>
<comment type="caution">
    <text evidence="3">The sequence shown here is derived from an EMBL/GenBank/DDBJ whole genome shotgun (WGS) entry which is preliminary data.</text>
</comment>
<keyword evidence="2" id="KW-1133">Transmembrane helix</keyword>
<accession>A0A7W8AF70</accession>
<feature type="transmembrane region" description="Helical" evidence="2">
    <location>
        <begin position="6"/>
        <end position="23"/>
    </location>
</feature>
<evidence type="ECO:0000313" key="3">
    <source>
        <dbReference type="EMBL" id="MBB5085049.1"/>
    </source>
</evidence>
<reference evidence="3 4" key="1">
    <citation type="submission" date="2020-08" db="EMBL/GenBank/DDBJ databases">
        <title>Genomic Encyclopedia of Type Strains, Phase IV (KMG-IV): sequencing the most valuable type-strain genomes for metagenomic binning, comparative biology and taxonomic classification.</title>
        <authorList>
            <person name="Goeker M."/>
        </authorList>
    </citation>
    <scope>NUCLEOTIDE SEQUENCE [LARGE SCALE GENOMIC DNA]</scope>
    <source>
        <strain evidence="3 4">DSM 45385</strain>
    </source>
</reference>
<evidence type="ECO:0000256" key="1">
    <source>
        <dbReference type="SAM" id="MobiDB-lite"/>
    </source>
</evidence>
<gene>
    <name evidence="3" type="ORF">HNR40_010562</name>
</gene>
<keyword evidence="2" id="KW-0812">Transmembrane</keyword>
<proteinExistence type="predicted"/>
<feature type="compositionally biased region" description="Basic and acidic residues" evidence="1">
    <location>
        <begin position="148"/>
        <end position="172"/>
    </location>
</feature>
<name>A0A7W8AF70_9ACTN</name>
<protein>
    <submittedName>
        <fullName evidence="3">Uncharacterized protein</fullName>
    </submittedName>
</protein>
<sequence>MEAGKWIIFAALAGAVLVGFKSRQLKTYEFIVCGLFVLLLDGLVFNGQISKWVGDLGSNLPEVANSITTSGLALWLSPNARHRLIAFGRAMWTHRPGWGDYLFCASLTVIAHYLLGISWWFGLLLAAVLAGATAVNALSATPQTATAEGEKPAEYYDGPGRHGNAERDERHG</sequence>
<dbReference type="Proteomes" id="UP000568380">
    <property type="component" value="Unassembled WGS sequence"/>
</dbReference>
<keyword evidence="2" id="KW-0472">Membrane</keyword>